<dbReference type="Proteomes" id="UP000243338">
    <property type="component" value="Unassembled WGS sequence"/>
</dbReference>
<dbReference type="EMBL" id="FOHQ01000002">
    <property type="protein sequence ID" value="SES78936.1"/>
    <property type="molecule type" value="Genomic_DNA"/>
</dbReference>
<dbReference type="STRING" id="1353158.SAMN04488587_1001"/>
<keyword evidence="2" id="KW-1185">Reference proteome</keyword>
<sequence length="149" mass="16218">MDVEHKMDKFVKYHADTNTYIVRRKAFFEDTVRIDGNMIVGSGANFWKDLEVSGSLELGKASLVKGNIKAGDALISTRCEIGGNVDVAHNLTMLDNVKVTGHAICGNEMSIRPGCEVAFAKADSALELIGKVDIKEIESGTKLIVRSDM</sequence>
<proteinExistence type="predicted"/>
<dbReference type="Pfam" id="PF04519">
    <property type="entry name" value="Bactofilin"/>
    <property type="match status" value="1"/>
</dbReference>
<gene>
    <name evidence="1" type="ORF">SAMN04488587_1001</name>
</gene>
<dbReference type="AlphaFoldDB" id="A0A1H9ZBE6"/>
<accession>A0A1H9ZBE6</accession>
<dbReference type="InterPro" id="IPR011004">
    <property type="entry name" value="Trimer_LpxA-like_sf"/>
</dbReference>
<protein>
    <submittedName>
        <fullName evidence="1">Polymer-forming protein</fullName>
    </submittedName>
</protein>
<name>A0A1H9ZBE6_9EURY</name>
<evidence type="ECO:0000313" key="2">
    <source>
        <dbReference type="Proteomes" id="UP000243338"/>
    </source>
</evidence>
<dbReference type="SUPFAM" id="SSF51161">
    <property type="entry name" value="Trimeric LpxA-like enzymes"/>
    <property type="match status" value="1"/>
</dbReference>
<organism evidence="1 2">
    <name type="scientific">Methanococcoides vulcani</name>
    <dbReference type="NCBI Taxonomy" id="1353158"/>
    <lineage>
        <taxon>Archaea</taxon>
        <taxon>Methanobacteriati</taxon>
        <taxon>Methanobacteriota</taxon>
        <taxon>Stenosarchaea group</taxon>
        <taxon>Methanomicrobia</taxon>
        <taxon>Methanosarcinales</taxon>
        <taxon>Methanosarcinaceae</taxon>
        <taxon>Methanococcoides</taxon>
    </lineage>
</organism>
<reference evidence="2" key="1">
    <citation type="submission" date="2016-10" db="EMBL/GenBank/DDBJ databases">
        <authorList>
            <person name="Varghese N."/>
            <person name="Submissions S."/>
        </authorList>
    </citation>
    <scope>NUCLEOTIDE SEQUENCE [LARGE SCALE GENOMIC DNA]</scope>
    <source>
        <strain evidence="2">SLH 33</strain>
    </source>
</reference>
<evidence type="ECO:0000313" key="1">
    <source>
        <dbReference type="EMBL" id="SES78936.1"/>
    </source>
</evidence>
<dbReference type="InterPro" id="IPR007607">
    <property type="entry name" value="BacA/B"/>
</dbReference>
<dbReference type="Gene3D" id="2.160.10.10">
    <property type="entry name" value="Hexapeptide repeat proteins"/>
    <property type="match status" value="1"/>
</dbReference>